<dbReference type="Pfam" id="PF17745">
    <property type="entry name" value="Ydr279_N"/>
    <property type="match status" value="1"/>
</dbReference>
<evidence type="ECO:0000259" key="8">
    <source>
        <dbReference type="Pfam" id="PF17745"/>
    </source>
</evidence>
<reference evidence="9" key="1">
    <citation type="submission" date="2021-07" db="EMBL/GenBank/DDBJ databases">
        <authorList>
            <person name="Durling M."/>
        </authorList>
    </citation>
    <scope>NUCLEOTIDE SEQUENCE</scope>
</reference>
<accession>A0A9N9LB28</accession>
<keyword evidence="10" id="KW-1185">Reference proteome</keyword>
<dbReference type="GO" id="GO:0005654">
    <property type="term" value="C:nucleoplasm"/>
    <property type="evidence" value="ECO:0007669"/>
    <property type="project" value="TreeGrafter"/>
</dbReference>
<feature type="compositionally biased region" description="Polar residues" evidence="6">
    <location>
        <begin position="269"/>
        <end position="280"/>
    </location>
</feature>
<feature type="compositionally biased region" description="Basic and acidic residues" evidence="6">
    <location>
        <begin position="408"/>
        <end position="432"/>
    </location>
</feature>
<dbReference type="AlphaFoldDB" id="A0A9N9LB28"/>
<dbReference type="InterPro" id="IPR041195">
    <property type="entry name" value="Rnh202_N"/>
</dbReference>
<feature type="domain" description="Rnh202 triple barrel" evidence="8">
    <location>
        <begin position="42"/>
        <end position="140"/>
    </location>
</feature>
<dbReference type="OrthoDB" id="29098at2759"/>
<organism evidence="9 10">
    <name type="scientific">Hymenoscyphus fraxineus</name>
    <dbReference type="NCBI Taxonomy" id="746836"/>
    <lineage>
        <taxon>Eukaryota</taxon>
        <taxon>Fungi</taxon>
        <taxon>Dikarya</taxon>
        <taxon>Ascomycota</taxon>
        <taxon>Pezizomycotina</taxon>
        <taxon>Leotiomycetes</taxon>
        <taxon>Helotiales</taxon>
        <taxon>Helotiaceae</taxon>
        <taxon>Hymenoscyphus</taxon>
    </lineage>
</organism>
<evidence type="ECO:0000259" key="7">
    <source>
        <dbReference type="Pfam" id="PF09468"/>
    </source>
</evidence>
<dbReference type="GO" id="GO:0006401">
    <property type="term" value="P:RNA catabolic process"/>
    <property type="evidence" value="ECO:0007669"/>
    <property type="project" value="TreeGrafter"/>
</dbReference>
<evidence type="ECO:0000256" key="1">
    <source>
        <dbReference type="ARBA" id="ARBA00004123"/>
    </source>
</evidence>
<sequence>MAKTRGRPAKKAEKETEEKAVVSTDQKVQLNPEVANPPQLFILPENLSEEARIVQIENPRHSTNSPYVVCPKRGFFELTKVSAPKSTPRSWLLSGDDSEDSKANGADVKQTESKAETDDKFSTKGYVLRNATLMVATPIDALFLILPALTPKSAAKASEKKLFLSGEDYLDNMASASPELAPLLRNESLRSLIQKRMAIVCDTVEAGDETMYRVNEGKILTALLQKAKKMTKQGLPPSMEEKFVRKALEVPTLVIACEEEEDAVKPANSAISTPPTDNPDTQSTITSFESTTSSVSQASTAATSLSEGSSVTVTANKKSLLPPITAPDGVADLLRLRTAMSFLCSKYVAPHMSESIRKLASSPETGTDFTSLDAHIVDLAKLRQEGIAARSLGDASRKRGFEDDEGDGEGRAEKKRKKEEEEKRKKAGESRGVKNLKKVNVSGMKKMSDFFKKK</sequence>
<evidence type="ECO:0000313" key="10">
    <source>
        <dbReference type="Proteomes" id="UP000696280"/>
    </source>
</evidence>
<proteinExistence type="predicted"/>
<feature type="region of interest" description="Disordered" evidence="6">
    <location>
        <begin position="391"/>
        <end position="441"/>
    </location>
</feature>
<protein>
    <recommendedName>
        <fullName evidence="2">Ribonuclease H2 subunit B</fullName>
    </recommendedName>
    <alternativeName>
        <fullName evidence="5">Ribonuclease HI subunit B</fullName>
    </alternativeName>
</protein>
<dbReference type="Proteomes" id="UP000696280">
    <property type="component" value="Unassembled WGS sequence"/>
</dbReference>
<dbReference type="InterPro" id="IPR040456">
    <property type="entry name" value="RNase_H2_suB"/>
</dbReference>
<evidence type="ECO:0000256" key="6">
    <source>
        <dbReference type="SAM" id="MobiDB-lite"/>
    </source>
</evidence>
<evidence type="ECO:0000256" key="3">
    <source>
        <dbReference type="ARBA" id="ARBA00023242"/>
    </source>
</evidence>
<gene>
    <name evidence="9" type="ORF">HYFRA_00013299</name>
</gene>
<dbReference type="EMBL" id="CAJVRL010000104">
    <property type="protein sequence ID" value="CAG8961243.1"/>
    <property type="molecule type" value="Genomic_DNA"/>
</dbReference>
<dbReference type="Gene3D" id="1.10.20.120">
    <property type="match status" value="1"/>
</dbReference>
<feature type="compositionally biased region" description="Basic and acidic residues" evidence="6">
    <location>
        <begin position="10"/>
        <end position="20"/>
    </location>
</feature>
<evidence type="ECO:0000313" key="9">
    <source>
        <dbReference type="EMBL" id="CAG8961243.1"/>
    </source>
</evidence>
<feature type="region of interest" description="Disordered" evidence="6">
    <location>
        <begin position="1"/>
        <end position="26"/>
    </location>
</feature>
<dbReference type="Pfam" id="PF09468">
    <property type="entry name" value="RNase_H2-Ydr279"/>
    <property type="match status" value="1"/>
</dbReference>
<feature type="region of interest" description="Disordered" evidence="6">
    <location>
        <begin position="86"/>
        <end position="116"/>
    </location>
</feature>
<evidence type="ECO:0000256" key="5">
    <source>
        <dbReference type="ARBA" id="ARBA00033464"/>
    </source>
</evidence>
<dbReference type="PANTHER" id="PTHR13383:SF11">
    <property type="entry name" value="RIBONUCLEASE H2 SUBUNIT B"/>
    <property type="match status" value="1"/>
</dbReference>
<comment type="subcellular location">
    <subcellularLocation>
        <location evidence="1">Nucleus</location>
    </subcellularLocation>
</comment>
<dbReference type="CDD" id="cd09270">
    <property type="entry name" value="RNase_H2-B"/>
    <property type="match status" value="1"/>
</dbReference>
<dbReference type="GO" id="GO:0032299">
    <property type="term" value="C:ribonuclease H2 complex"/>
    <property type="evidence" value="ECO:0007669"/>
    <property type="project" value="InterPro"/>
</dbReference>
<dbReference type="PANTHER" id="PTHR13383">
    <property type="entry name" value="RIBONUCLEASE H2 SUBUNIT B"/>
    <property type="match status" value="1"/>
</dbReference>
<dbReference type="InterPro" id="IPR019024">
    <property type="entry name" value="RNase_H2_suB_wHTH"/>
</dbReference>
<keyword evidence="3" id="KW-0539">Nucleus</keyword>
<evidence type="ECO:0000256" key="4">
    <source>
        <dbReference type="ARBA" id="ARBA00024778"/>
    </source>
</evidence>
<feature type="region of interest" description="Disordered" evidence="6">
    <location>
        <begin position="264"/>
        <end position="283"/>
    </location>
</feature>
<comment type="function">
    <text evidence="4">Non catalytic subunit of RNase H2, an endonuclease that specifically degrades the RNA of RNA:DNA hybrids. Participates in DNA replication, possibly by mediating the removal of lagging-strand Okazaki fragment RNA primers during DNA replication. Mediates the excision of single ribonucleotides from DNA:RNA duplexes.</text>
</comment>
<comment type="caution">
    <text evidence="9">The sequence shown here is derived from an EMBL/GenBank/DDBJ whole genome shotgun (WGS) entry which is preliminary data.</text>
</comment>
<feature type="domain" description="Ribonuclease H2 subunit B wHTH" evidence="7">
    <location>
        <begin position="143"/>
        <end position="356"/>
    </location>
</feature>
<evidence type="ECO:0000256" key="2">
    <source>
        <dbReference type="ARBA" id="ARBA00019062"/>
    </source>
</evidence>
<name>A0A9N9LB28_9HELO</name>